<dbReference type="InterPro" id="IPR036388">
    <property type="entry name" value="WH-like_DNA-bd_sf"/>
</dbReference>
<dbReference type="OrthoDB" id="32523at2"/>
<evidence type="ECO:0000256" key="1">
    <source>
        <dbReference type="ARBA" id="ARBA00023015"/>
    </source>
</evidence>
<dbReference type="GO" id="GO:0003677">
    <property type="term" value="F:DNA binding"/>
    <property type="evidence" value="ECO:0007669"/>
    <property type="project" value="UniProtKB-KW"/>
</dbReference>
<dbReference type="Pfam" id="PF01047">
    <property type="entry name" value="MarR"/>
    <property type="match status" value="1"/>
</dbReference>
<gene>
    <name evidence="5" type="ORF">EP47_04100</name>
</gene>
<dbReference type="PROSITE" id="PS01117">
    <property type="entry name" value="HTH_MARR_1"/>
    <property type="match status" value="1"/>
</dbReference>
<dbReference type="PRINTS" id="PR00598">
    <property type="entry name" value="HTHMARR"/>
</dbReference>
<dbReference type="AlphaFoldDB" id="A0A0A2T9Y4"/>
<dbReference type="SMART" id="SM00347">
    <property type="entry name" value="HTH_MARR"/>
    <property type="match status" value="1"/>
</dbReference>
<dbReference type="Gene3D" id="1.10.10.10">
    <property type="entry name" value="Winged helix-like DNA-binding domain superfamily/Winged helix DNA-binding domain"/>
    <property type="match status" value="1"/>
</dbReference>
<feature type="domain" description="HTH marR-type" evidence="4">
    <location>
        <begin position="1"/>
        <end position="138"/>
    </location>
</feature>
<organism evidence="5 6">
    <name type="scientific">Legionella norrlandica</name>
    <dbReference type="NCBI Taxonomy" id="1498499"/>
    <lineage>
        <taxon>Bacteria</taxon>
        <taxon>Pseudomonadati</taxon>
        <taxon>Pseudomonadota</taxon>
        <taxon>Gammaproteobacteria</taxon>
        <taxon>Legionellales</taxon>
        <taxon>Legionellaceae</taxon>
        <taxon>Legionella</taxon>
    </lineage>
</organism>
<reference evidence="5 6" key="1">
    <citation type="submission" date="2014-05" db="EMBL/GenBank/DDBJ databases">
        <authorList>
            <person name="Rizzardi K."/>
            <person name="Winiecka-Krusnell J."/>
            <person name="Ramliden M."/>
            <person name="Alm E."/>
            <person name="Andersson S."/>
            <person name="Byfors S."/>
        </authorList>
    </citation>
    <scope>NUCLEOTIDE SEQUENCE [LARGE SCALE GENOMIC DNA]</scope>
    <source>
        <strain evidence="5 6">LEGN</strain>
    </source>
</reference>
<evidence type="ECO:0000256" key="2">
    <source>
        <dbReference type="ARBA" id="ARBA00023125"/>
    </source>
</evidence>
<evidence type="ECO:0000259" key="4">
    <source>
        <dbReference type="PROSITE" id="PS50995"/>
    </source>
</evidence>
<dbReference type="RefSeq" id="WP_035886929.1">
    <property type="nucleotide sequence ID" value="NZ_JNCF01000003.1"/>
</dbReference>
<keyword evidence="3" id="KW-0804">Transcription</keyword>
<dbReference type="InterPro" id="IPR023187">
    <property type="entry name" value="Tscrpt_reg_MarR-type_CS"/>
</dbReference>
<keyword evidence="6" id="KW-1185">Reference proteome</keyword>
<keyword evidence="2" id="KW-0238">DNA-binding</keyword>
<proteinExistence type="predicted"/>
<dbReference type="SUPFAM" id="SSF46785">
    <property type="entry name" value="Winged helix' DNA-binding domain"/>
    <property type="match status" value="1"/>
</dbReference>
<name>A0A0A2T9Y4_9GAMM</name>
<dbReference type="PANTHER" id="PTHR42756">
    <property type="entry name" value="TRANSCRIPTIONAL REGULATOR, MARR"/>
    <property type="match status" value="1"/>
</dbReference>
<dbReference type="GO" id="GO:0003700">
    <property type="term" value="F:DNA-binding transcription factor activity"/>
    <property type="evidence" value="ECO:0007669"/>
    <property type="project" value="InterPro"/>
</dbReference>
<dbReference type="STRING" id="1498499.EP47_04100"/>
<dbReference type="PROSITE" id="PS50995">
    <property type="entry name" value="HTH_MARR_2"/>
    <property type="match status" value="1"/>
</dbReference>
<dbReference type="Proteomes" id="UP000054422">
    <property type="component" value="Unassembled WGS sequence"/>
</dbReference>
<evidence type="ECO:0000313" key="5">
    <source>
        <dbReference type="EMBL" id="KGP64243.1"/>
    </source>
</evidence>
<evidence type="ECO:0000256" key="3">
    <source>
        <dbReference type="ARBA" id="ARBA00023163"/>
    </source>
</evidence>
<protein>
    <recommendedName>
        <fullName evidence="4">HTH marR-type domain-containing protein</fullName>
    </recommendedName>
</protein>
<keyword evidence="1" id="KW-0805">Transcription regulation</keyword>
<comment type="caution">
    <text evidence="5">The sequence shown here is derived from an EMBL/GenBank/DDBJ whole genome shotgun (WGS) entry which is preliminary data.</text>
</comment>
<sequence length="145" mass="16995">MEYDLKESTSTLIKKASQLYIRLANTYLKELGIPHGYSYFLLQLWQEDGQTQTVLHKKIGIEQPTAVRTLDRMERDGFILRERSKEDRRIIKIFLTQKSKDLHAKSLKAARAMNNEALEGFSEADRKLLNKMLRDLIENLEIKLK</sequence>
<accession>A0A0A2T9Y4</accession>
<dbReference type="PANTHER" id="PTHR42756:SF1">
    <property type="entry name" value="TRANSCRIPTIONAL REPRESSOR OF EMRAB OPERON"/>
    <property type="match status" value="1"/>
</dbReference>
<dbReference type="InterPro" id="IPR036390">
    <property type="entry name" value="WH_DNA-bd_sf"/>
</dbReference>
<dbReference type="InterPro" id="IPR000835">
    <property type="entry name" value="HTH_MarR-typ"/>
</dbReference>
<evidence type="ECO:0000313" key="6">
    <source>
        <dbReference type="Proteomes" id="UP000054422"/>
    </source>
</evidence>
<dbReference type="EMBL" id="JNCF01000003">
    <property type="protein sequence ID" value="KGP64243.1"/>
    <property type="molecule type" value="Genomic_DNA"/>
</dbReference>